<dbReference type="InterPro" id="IPR009061">
    <property type="entry name" value="DNA-bd_dom_put_sf"/>
</dbReference>
<protein>
    <submittedName>
        <fullName evidence="2">Excisionase family DNA binding protein</fullName>
    </submittedName>
</protein>
<dbReference type="EMBL" id="VFMO01000001">
    <property type="protein sequence ID" value="TQJ14724.1"/>
    <property type="molecule type" value="Genomic_DNA"/>
</dbReference>
<gene>
    <name evidence="2" type="ORF">FB459_2225</name>
</gene>
<dbReference type="NCBIfam" id="TIGR01764">
    <property type="entry name" value="excise"/>
    <property type="match status" value="1"/>
</dbReference>
<dbReference type="SUPFAM" id="SSF46955">
    <property type="entry name" value="Putative DNA-binding domain"/>
    <property type="match status" value="1"/>
</dbReference>
<evidence type="ECO:0000313" key="2">
    <source>
        <dbReference type="EMBL" id="TQJ14724.1"/>
    </source>
</evidence>
<dbReference type="Proteomes" id="UP000320806">
    <property type="component" value="Unassembled WGS sequence"/>
</dbReference>
<organism evidence="2 3">
    <name type="scientific">Yimella lutea</name>
    <dbReference type="NCBI Taxonomy" id="587872"/>
    <lineage>
        <taxon>Bacteria</taxon>
        <taxon>Bacillati</taxon>
        <taxon>Actinomycetota</taxon>
        <taxon>Actinomycetes</taxon>
        <taxon>Micrococcales</taxon>
        <taxon>Dermacoccaceae</taxon>
        <taxon>Yimella</taxon>
    </lineage>
</organism>
<dbReference type="GO" id="GO:0003677">
    <property type="term" value="F:DNA binding"/>
    <property type="evidence" value="ECO:0007669"/>
    <property type="project" value="InterPro"/>
</dbReference>
<proteinExistence type="predicted"/>
<feature type="domain" description="Helix-turn-helix" evidence="1">
    <location>
        <begin position="23"/>
        <end position="72"/>
    </location>
</feature>
<dbReference type="InterPro" id="IPR010093">
    <property type="entry name" value="SinI_DNA-bd"/>
</dbReference>
<dbReference type="AlphaFoldDB" id="A0A542EHE6"/>
<evidence type="ECO:0000313" key="3">
    <source>
        <dbReference type="Proteomes" id="UP000320806"/>
    </source>
</evidence>
<name>A0A542EHE6_9MICO</name>
<dbReference type="Pfam" id="PF12728">
    <property type="entry name" value="HTH_17"/>
    <property type="match status" value="1"/>
</dbReference>
<sequence>MVVASVPDETVGPPIIPLTDPAYTLADASALLGVSEPTLRRLISEGEISRTQVGHSPRILRSDIEEYLERHRVPSIGQAS</sequence>
<reference evidence="2 3" key="1">
    <citation type="submission" date="2019-06" db="EMBL/GenBank/DDBJ databases">
        <title>Sequencing the genomes of 1000 actinobacteria strains.</title>
        <authorList>
            <person name="Klenk H.-P."/>
        </authorList>
    </citation>
    <scope>NUCLEOTIDE SEQUENCE [LARGE SCALE GENOMIC DNA]</scope>
    <source>
        <strain evidence="2 3">DSM 19828</strain>
    </source>
</reference>
<accession>A0A542EHE6</accession>
<dbReference type="InterPro" id="IPR041657">
    <property type="entry name" value="HTH_17"/>
</dbReference>
<evidence type="ECO:0000259" key="1">
    <source>
        <dbReference type="Pfam" id="PF12728"/>
    </source>
</evidence>
<keyword evidence="3" id="KW-1185">Reference proteome</keyword>
<comment type="caution">
    <text evidence="2">The sequence shown here is derived from an EMBL/GenBank/DDBJ whole genome shotgun (WGS) entry which is preliminary data.</text>
</comment>